<dbReference type="AlphaFoldDB" id="A0A0E1W2X4"/>
<dbReference type="RefSeq" id="WP_004186036.1">
    <property type="nucleotide sequence ID" value="NZ_CM000832.1"/>
</dbReference>
<dbReference type="GeneID" id="93061225"/>
<sequence length="39" mass="3808">MTSTSIGTVGFIELCNNVAAADGTIRIPCAAACAVPLGV</sequence>
<protein>
    <submittedName>
        <fullName evidence="1">Uncharacterized protein</fullName>
    </submittedName>
</protein>
<organism evidence="1">
    <name type="scientific">Burkholderia pseudomallei 1710a</name>
    <dbReference type="NCBI Taxonomy" id="320371"/>
    <lineage>
        <taxon>Bacteria</taxon>
        <taxon>Pseudomonadati</taxon>
        <taxon>Pseudomonadota</taxon>
        <taxon>Betaproteobacteria</taxon>
        <taxon>Burkholderiales</taxon>
        <taxon>Burkholderiaceae</taxon>
        <taxon>Burkholderia</taxon>
        <taxon>pseudomallei group</taxon>
    </lineage>
</organism>
<name>A0A0E1W2X4_BURPE</name>
<dbReference type="HOGENOM" id="CLU_219664_0_0_4"/>
<reference evidence="1" key="1">
    <citation type="submission" date="2009-05" db="EMBL/GenBank/DDBJ databases">
        <authorList>
            <person name="Harkins D.M."/>
            <person name="DeShazer D."/>
            <person name="Woods D.E."/>
            <person name="Brinkac L.M."/>
            <person name="Brown K.A."/>
            <person name="Hung G.C."/>
            <person name="Tuanyok A."/>
            <person name="Zhang B."/>
            <person name="Nierman W.C."/>
        </authorList>
    </citation>
    <scope>NUCLEOTIDE SEQUENCE [LARGE SCALE GENOMIC DNA]</scope>
    <source>
        <strain evidence="1">1710a</strain>
    </source>
</reference>
<accession>A0A0E1W2X4</accession>
<dbReference type="Proteomes" id="UP000001812">
    <property type="component" value="Chromosome I"/>
</dbReference>
<dbReference type="EMBL" id="CM000832">
    <property type="protein sequence ID" value="EET07570.1"/>
    <property type="molecule type" value="Genomic_DNA"/>
</dbReference>
<proteinExistence type="predicted"/>
<evidence type="ECO:0000313" key="1">
    <source>
        <dbReference type="EMBL" id="EET07570.1"/>
    </source>
</evidence>
<gene>
    <name evidence="1" type="ORF">BURPS1710A_3588</name>
</gene>